<name>A0AAE0GER0_9CHLO</name>
<dbReference type="EMBL" id="LGRX02006487">
    <property type="protein sequence ID" value="KAK3276578.1"/>
    <property type="molecule type" value="Genomic_DNA"/>
</dbReference>
<organism evidence="1 2">
    <name type="scientific">Cymbomonas tetramitiformis</name>
    <dbReference type="NCBI Taxonomy" id="36881"/>
    <lineage>
        <taxon>Eukaryota</taxon>
        <taxon>Viridiplantae</taxon>
        <taxon>Chlorophyta</taxon>
        <taxon>Pyramimonadophyceae</taxon>
        <taxon>Pyramimonadales</taxon>
        <taxon>Pyramimonadaceae</taxon>
        <taxon>Cymbomonas</taxon>
    </lineage>
</organism>
<comment type="caution">
    <text evidence="1">The sequence shown here is derived from an EMBL/GenBank/DDBJ whole genome shotgun (WGS) entry which is preliminary data.</text>
</comment>
<keyword evidence="2" id="KW-1185">Reference proteome</keyword>
<dbReference type="Proteomes" id="UP001190700">
    <property type="component" value="Unassembled WGS sequence"/>
</dbReference>
<gene>
    <name evidence="1" type="ORF">CYMTET_15362</name>
</gene>
<sequence length="75" mass="8444">MEPLSETTVEGFENENFPEAAYAQGNEHTADDYTPEERAAWDAGAYNSLEYDGAAEEFVETYDEYHGEGCYSDDQ</sequence>
<reference evidence="1 2" key="1">
    <citation type="journal article" date="2015" name="Genome Biol. Evol.">
        <title>Comparative Genomics of a Bacterivorous Green Alga Reveals Evolutionary Causalities and Consequences of Phago-Mixotrophic Mode of Nutrition.</title>
        <authorList>
            <person name="Burns J.A."/>
            <person name="Paasch A."/>
            <person name="Narechania A."/>
            <person name="Kim E."/>
        </authorList>
    </citation>
    <scope>NUCLEOTIDE SEQUENCE [LARGE SCALE GENOMIC DNA]</scope>
    <source>
        <strain evidence="1 2">PLY_AMNH</strain>
    </source>
</reference>
<evidence type="ECO:0000313" key="2">
    <source>
        <dbReference type="Proteomes" id="UP001190700"/>
    </source>
</evidence>
<accession>A0AAE0GER0</accession>
<evidence type="ECO:0000313" key="1">
    <source>
        <dbReference type="EMBL" id="KAK3276578.1"/>
    </source>
</evidence>
<proteinExistence type="predicted"/>
<protein>
    <submittedName>
        <fullName evidence="1">Uncharacterized protein</fullName>
    </submittedName>
</protein>
<dbReference type="AlphaFoldDB" id="A0AAE0GER0"/>